<evidence type="ECO:0000313" key="1">
    <source>
        <dbReference type="EMBL" id="AGH26360.1"/>
    </source>
</evidence>
<evidence type="ECO:0000313" key="2">
    <source>
        <dbReference type="Proteomes" id="UP000201235"/>
    </source>
</evidence>
<reference evidence="1 2" key="1">
    <citation type="submission" date="2010-11" db="EMBL/GenBank/DDBJ databases">
        <title>The Genome Sequence of Cyanophage P-RSM1.</title>
        <authorList>
            <consortium name="The Broad Institute Genome Sequencing Platform"/>
            <person name="Henn M.R."/>
            <person name="Sullivan M.S."/>
            <person name="Osburne M.S."/>
            <person name="Levin J."/>
            <person name="Malboeuf C."/>
            <person name="Casali M."/>
            <person name="Russ C."/>
            <person name="Lennon N."/>
            <person name="Chapman S.B."/>
            <person name="Erlich R."/>
            <person name="Young S.K."/>
            <person name="Yandava C."/>
            <person name="Zeng Q."/>
            <person name="Alvarado L."/>
            <person name="Anderson S."/>
            <person name="Berlin A."/>
            <person name="Chen Z."/>
            <person name="Freedman E."/>
            <person name="Gellesch M."/>
            <person name="Goldberg J."/>
            <person name="Green L."/>
            <person name="Griggs A."/>
            <person name="Gujja S."/>
            <person name="Heilman E.R."/>
            <person name="Heiman D."/>
            <person name="Hollinger A."/>
            <person name="Howarth C."/>
            <person name="Larson L."/>
            <person name="Mehta T."/>
            <person name="Pearson M."/>
            <person name="Roberts A."/>
            <person name="Ryan E."/>
            <person name="Saif S."/>
            <person name="Shea T."/>
            <person name="Shenoy N."/>
            <person name="Sisk P."/>
            <person name="Stolte C."/>
            <person name="Sykes S."/>
            <person name="White J."/>
            <person name="Yu Q."/>
            <person name="Coleman M.L."/>
            <person name="Huang K.H."/>
            <person name="Weigele P.R."/>
            <person name="DeFrancesco A.S."/>
            <person name="Kern S.E."/>
            <person name="Thompson L.R."/>
            <person name="Fu R."/>
            <person name="Hombeck B."/>
            <person name="Chisholm S.W."/>
            <person name="Haas B."/>
            <person name="Nusbaum C."/>
            <person name="Birren B."/>
        </authorList>
    </citation>
    <scope>NUCLEOTIDE SEQUENCE [LARGE SCALE GENOMIC DNA]</scope>
    <source>
        <strain evidence="1 2">P-RSM1</strain>
    </source>
</reference>
<dbReference type="EMBL" id="HQ634175">
    <property type="protein sequence ID" value="AGH26360.1"/>
    <property type="molecule type" value="Genomic_DNA"/>
</dbReference>
<sequence length="66" mass="8088">MSYLYHSALFDIDEKTLLKESLVKYVSYLQKRYFKEKNISEEFYHQQMKHIESIVGKLHLNDLYKL</sequence>
<dbReference type="Proteomes" id="UP000201235">
    <property type="component" value="Segment"/>
</dbReference>
<dbReference type="GeneID" id="15312011"/>
<dbReference type="KEGG" id="vg:15312011"/>
<organism evidence="1 2">
    <name type="scientific">Cyanophage P-RSM1</name>
    <dbReference type="NCBI Taxonomy" id="536444"/>
    <lineage>
        <taxon>Viruses</taxon>
        <taxon>Duplodnaviria</taxon>
        <taxon>Heunggongvirae</taxon>
        <taxon>Uroviricota</taxon>
        <taxon>Caudoviricetes</taxon>
        <taxon>Pantevenvirales</taxon>
        <taxon>Kyanoviridae</taxon>
        <taxon>Emcearvirus</taxon>
        <taxon>Emcearvirus gerard</taxon>
    </lineage>
</organism>
<name>M4QQI5_9CAUD</name>
<proteinExistence type="predicted"/>
<dbReference type="OrthoDB" id="25774at10239"/>
<accession>M4QQI5</accession>
<keyword evidence="2" id="KW-1185">Reference proteome</keyword>
<gene>
    <name evidence="1" type="ORF">CPPG_00043</name>
</gene>
<dbReference type="RefSeq" id="YP_007877595.1">
    <property type="nucleotide sequence ID" value="NC_021071.1"/>
</dbReference>
<protein>
    <submittedName>
        <fullName evidence="1">Uncharacterized protein</fullName>
    </submittedName>
</protein>